<dbReference type="KEGG" id="ote:Oter_4500"/>
<dbReference type="eggNOG" id="ENOG5030UD3">
    <property type="taxonomic scope" value="Bacteria"/>
</dbReference>
<dbReference type="Proteomes" id="UP000007013">
    <property type="component" value="Chromosome"/>
</dbReference>
<proteinExistence type="predicted"/>
<dbReference type="RefSeq" id="WP_012377285.1">
    <property type="nucleotide sequence ID" value="NC_010571.1"/>
</dbReference>
<evidence type="ECO:0000313" key="2">
    <source>
        <dbReference type="EMBL" id="ACB77771.1"/>
    </source>
</evidence>
<accession>B1ZPZ9</accession>
<dbReference type="InterPro" id="IPR041657">
    <property type="entry name" value="HTH_17"/>
</dbReference>
<dbReference type="HOGENOM" id="CLU_2094375_0_0_0"/>
<gene>
    <name evidence="2" type="ordered locus">Oter_4500</name>
</gene>
<evidence type="ECO:0000313" key="3">
    <source>
        <dbReference type="Proteomes" id="UP000007013"/>
    </source>
</evidence>
<reference evidence="2 3" key="1">
    <citation type="journal article" date="2011" name="J. Bacteriol.">
        <title>Genome sequence of the verrucomicrobium Opitutus terrae PB90-1, an abundant inhabitant of rice paddy soil ecosystems.</title>
        <authorList>
            <person name="van Passel M.W."/>
            <person name="Kant R."/>
            <person name="Palva A."/>
            <person name="Copeland A."/>
            <person name="Lucas S."/>
            <person name="Lapidus A."/>
            <person name="Glavina del Rio T."/>
            <person name="Pitluck S."/>
            <person name="Goltsman E."/>
            <person name="Clum A."/>
            <person name="Sun H."/>
            <person name="Schmutz J."/>
            <person name="Larimer F.W."/>
            <person name="Land M.L."/>
            <person name="Hauser L."/>
            <person name="Kyrpides N."/>
            <person name="Mikhailova N."/>
            <person name="Richardson P.P."/>
            <person name="Janssen P.H."/>
            <person name="de Vos W.M."/>
            <person name="Smidt H."/>
        </authorList>
    </citation>
    <scope>NUCLEOTIDE SEQUENCE [LARGE SCALE GENOMIC DNA]</scope>
    <source>
        <strain evidence="3">DSM 11246 / JCM 15787 / PB90-1</strain>
    </source>
</reference>
<protein>
    <recommendedName>
        <fullName evidence="1">Helix-turn-helix domain-containing protein</fullName>
    </recommendedName>
</protein>
<feature type="domain" description="Helix-turn-helix" evidence="1">
    <location>
        <begin position="49"/>
        <end position="93"/>
    </location>
</feature>
<evidence type="ECO:0000259" key="1">
    <source>
        <dbReference type="Pfam" id="PF12728"/>
    </source>
</evidence>
<sequence>MNTTSRAILQTVLATDTALALVERNAIQQLVDGRIEEPATRRPMGERLLLTQKNVATLLSVSRVTVWRLTKESVLHPVEIMPGTWRYPLDEVENLSRSGWKSDQRAPVDIPQRLSA</sequence>
<dbReference type="AlphaFoldDB" id="B1ZPZ9"/>
<name>B1ZPZ9_OPITP</name>
<keyword evidence="3" id="KW-1185">Reference proteome</keyword>
<dbReference type="Pfam" id="PF12728">
    <property type="entry name" value="HTH_17"/>
    <property type="match status" value="1"/>
</dbReference>
<organism evidence="2 3">
    <name type="scientific">Opitutus terrae (strain DSM 11246 / JCM 15787 / PB90-1)</name>
    <dbReference type="NCBI Taxonomy" id="452637"/>
    <lineage>
        <taxon>Bacteria</taxon>
        <taxon>Pseudomonadati</taxon>
        <taxon>Verrucomicrobiota</taxon>
        <taxon>Opitutia</taxon>
        <taxon>Opitutales</taxon>
        <taxon>Opitutaceae</taxon>
        <taxon>Opitutus</taxon>
    </lineage>
</organism>
<dbReference type="EMBL" id="CP001032">
    <property type="protein sequence ID" value="ACB77771.1"/>
    <property type="molecule type" value="Genomic_DNA"/>
</dbReference>
<dbReference type="OrthoDB" id="9987519at2"/>